<proteinExistence type="predicted"/>
<dbReference type="RefSeq" id="XP_028527296.1">
    <property type="nucleotide sequence ID" value="XM_028670556.1"/>
</dbReference>
<dbReference type="OMA" id="HETITLK"/>
<protein>
    <submittedName>
        <fullName evidence="2">Fam-f protein</fullName>
    </submittedName>
</protein>
<dbReference type="EMBL" id="CVMV01000025">
    <property type="protein sequence ID" value="CRG94478.1"/>
    <property type="molecule type" value="Genomic_DNA"/>
</dbReference>
<dbReference type="AlphaFoldDB" id="A0A1J1GTV6"/>
<comment type="caution">
    <text evidence="2">The sequence shown here is derived from an EMBL/GenBank/DDBJ whole genome shotgun (WGS) entry which is preliminary data.</text>
</comment>
<keyword evidence="3" id="KW-1185">Reference proteome</keyword>
<keyword evidence="1" id="KW-0812">Transmembrane</keyword>
<keyword evidence="1" id="KW-0472">Membrane</keyword>
<organism evidence="2 3">
    <name type="scientific">Plasmodium gallinaceum</name>
    <dbReference type="NCBI Taxonomy" id="5849"/>
    <lineage>
        <taxon>Eukaryota</taxon>
        <taxon>Sar</taxon>
        <taxon>Alveolata</taxon>
        <taxon>Apicomplexa</taxon>
        <taxon>Aconoidasida</taxon>
        <taxon>Haemosporida</taxon>
        <taxon>Plasmodiidae</taxon>
        <taxon>Plasmodium</taxon>
        <taxon>Plasmodium (Haemamoeba)</taxon>
    </lineage>
</organism>
<feature type="transmembrane region" description="Helical" evidence="1">
    <location>
        <begin position="6"/>
        <end position="30"/>
    </location>
</feature>
<evidence type="ECO:0000313" key="2">
    <source>
        <dbReference type="EMBL" id="CRG94478.1"/>
    </source>
</evidence>
<accession>A0A1J1GTV6</accession>
<name>A0A1J1GTV6_PLAGA</name>
<sequence length="595" mass="71555">MKIHLFLLYHFYFLIIIVVYIYFCCIDPYYNTKKYKLKFIRHIEIQLTRNLAELYDIKDEDIINSSGLSMKDIQLLYNTKEAKHENTLDEGYFGDSRNLFVKLIDTLFIKNYYKYLEKDKNLIRSIYNTLEATSCEVLNILESSLDDAEDHINIIFQGLNSSDKSELLRFSDVEITLSHNGDDMDLLINEQDAHEYLEQIKFSGEIPLRLENSFDYFSKLNEKNDIFFSKLSNGIFSYTIYTFHYIKLRKNKFPLNYIYEDKSDIIDYYRYEMENIFNEFTNSIFLFNYKRYTTIISTKEYVNEFNNLINNKIRELDRTIEEKTHKLFMVLNKILYGDIKCIISFIAYIFEINLSKNKFKLDKIKEKYNKKLFQHKILNEIYYLFLQEKEEIKESLIEFKIYINDIFGFDVNSTGIRSLVSKLYGSIDVKRTLEIFEVIVFSLLCKKQINEYADFIQLLKNESKNGRLDKKKFIGTQRRISEKVLFIPKNKSENLILKYAEIYERNSFLNNIKRCCSHLSSVLRDLDEGIYKFIIFRFLIYSLNNELNKSKKHYFSSKKKEILNKNVILYFLYDIMNFDSSYEKKYKYILLSDFS</sequence>
<evidence type="ECO:0000256" key="1">
    <source>
        <dbReference type="SAM" id="Phobius"/>
    </source>
</evidence>
<dbReference type="VEuPathDB" id="PlasmoDB:PGAL8A_00187300"/>
<gene>
    <name evidence="2" type="ORF">PGAL8A_00187300</name>
</gene>
<evidence type="ECO:0000313" key="3">
    <source>
        <dbReference type="Proteomes" id="UP000220797"/>
    </source>
</evidence>
<dbReference type="Proteomes" id="UP000220797">
    <property type="component" value="Unassembled WGS sequence"/>
</dbReference>
<keyword evidence="1" id="KW-1133">Transmembrane helix</keyword>
<reference evidence="2" key="1">
    <citation type="submission" date="2015-04" db="EMBL/GenBank/DDBJ databases">
        <authorList>
            <consortium name="Pathogen Informatics"/>
        </authorList>
    </citation>
    <scope>NUCLEOTIDE SEQUENCE [LARGE SCALE GENOMIC DNA]</scope>
    <source>
        <strain evidence="2">8A</strain>
    </source>
</reference>
<dbReference type="OrthoDB" id="384111at2759"/>
<dbReference type="GeneID" id="39730400"/>